<organism evidence="1 2">
    <name type="scientific">Medicago truncatula</name>
    <name type="common">Barrel medic</name>
    <name type="synonym">Medicago tribuloides</name>
    <dbReference type="NCBI Taxonomy" id="3880"/>
    <lineage>
        <taxon>Eukaryota</taxon>
        <taxon>Viridiplantae</taxon>
        <taxon>Streptophyta</taxon>
        <taxon>Embryophyta</taxon>
        <taxon>Tracheophyta</taxon>
        <taxon>Spermatophyta</taxon>
        <taxon>Magnoliopsida</taxon>
        <taxon>eudicotyledons</taxon>
        <taxon>Gunneridae</taxon>
        <taxon>Pentapetalae</taxon>
        <taxon>rosids</taxon>
        <taxon>fabids</taxon>
        <taxon>Fabales</taxon>
        <taxon>Fabaceae</taxon>
        <taxon>Papilionoideae</taxon>
        <taxon>50 kb inversion clade</taxon>
        <taxon>NPAAA clade</taxon>
        <taxon>Hologalegina</taxon>
        <taxon>IRL clade</taxon>
        <taxon>Trifolieae</taxon>
        <taxon>Medicago</taxon>
    </lineage>
</organism>
<gene>
    <name evidence="1" type="ORF">MtrunA17_Chr4g0041711</name>
</gene>
<dbReference type="Gramene" id="rna24420">
    <property type="protein sequence ID" value="RHN61907.1"/>
    <property type="gene ID" value="gene24420"/>
</dbReference>
<dbReference type="EMBL" id="PSQE01000004">
    <property type="protein sequence ID" value="RHN61907.1"/>
    <property type="molecule type" value="Genomic_DNA"/>
</dbReference>
<name>A0A396IGE0_MEDTR</name>
<reference evidence="2" key="1">
    <citation type="journal article" date="2018" name="Nat. Plants">
        <title>Whole-genome landscape of Medicago truncatula symbiotic genes.</title>
        <authorList>
            <person name="Pecrix Y."/>
            <person name="Staton S.E."/>
            <person name="Sallet E."/>
            <person name="Lelandais-Briere C."/>
            <person name="Moreau S."/>
            <person name="Carrere S."/>
            <person name="Blein T."/>
            <person name="Jardinaud M.F."/>
            <person name="Latrasse D."/>
            <person name="Zouine M."/>
            <person name="Zahm M."/>
            <person name="Kreplak J."/>
            <person name="Mayjonade B."/>
            <person name="Satge C."/>
            <person name="Perez M."/>
            <person name="Cauet S."/>
            <person name="Marande W."/>
            <person name="Chantry-Darmon C."/>
            <person name="Lopez-Roques C."/>
            <person name="Bouchez O."/>
            <person name="Berard A."/>
            <person name="Debelle F."/>
            <person name="Munos S."/>
            <person name="Bendahmane A."/>
            <person name="Berges H."/>
            <person name="Niebel A."/>
            <person name="Buitink J."/>
            <person name="Frugier F."/>
            <person name="Benhamed M."/>
            <person name="Crespi M."/>
            <person name="Gouzy J."/>
            <person name="Gamas P."/>
        </authorList>
    </citation>
    <scope>NUCLEOTIDE SEQUENCE [LARGE SCALE GENOMIC DNA]</scope>
    <source>
        <strain evidence="2">cv. Jemalong A17</strain>
    </source>
</reference>
<accession>A0A396IGE0</accession>
<evidence type="ECO:0000313" key="1">
    <source>
        <dbReference type="EMBL" id="RHN61907.1"/>
    </source>
</evidence>
<evidence type="ECO:0000313" key="2">
    <source>
        <dbReference type="Proteomes" id="UP000265566"/>
    </source>
</evidence>
<protein>
    <submittedName>
        <fullName evidence="1">Uncharacterized protein</fullName>
    </submittedName>
</protein>
<sequence length="40" mass="4246">MSSQISACHLSIAAQGEGWIPFGCCNPQGCGHLPIVYQQI</sequence>
<dbReference type="AlphaFoldDB" id="A0A396IGE0"/>
<proteinExistence type="predicted"/>
<comment type="caution">
    <text evidence="1">The sequence shown here is derived from an EMBL/GenBank/DDBJ whole genome shotgun (WGS) entry which is preliminary data.</text>
</comment>
<dbReference type="Proteomes" id="UP000265566">
    <property type="component" value="Chromosome 4"/>
</dbReference>